<accession>A0AAN7PTI6</accession>
<sequence>MSSEITSISDKENYFLVGPGPANCSPRVLTALSSYPILPPGYQIFKVISEVKQLLKYAFQTQNDATLAIQNSGTGGLEAAIINTVDPKEVIIVAVNGYWGERVAEIGRLREITVIEIVPKKPGVFTFEELEEAIKKHKPVLLFITHGESSTGLLQPLKGLGNICHKYNCLLAIDAVVTLGGCPLFVDDWSIDIAVSAPQKAARGLPGLSYLTFSPKAVKRIRAIKTKPPFYYNILKLCDVWKCFDQHSPYYYTFNSNLLYAAREGLLELLEETLSVSCDKHKKLAKRLWSGLEKLGFEFIVKKPEDRLWTVTPVYLPPNISWAKINEYLTTKYQLFVGCGLGSYENKIIRIGIMGYNARDELVQRVLDKLQEALLYCQK</sequence>
<evidence type="ECO:0000256" key="4">
    <source>
        <dbReference type="PIRNR" id="PIRNR000524"/>
    </source>
</evidence>
<gene>
    <name evidence="8" type="ORF">RN001_011874</name>
</gene>
<dbReference type="GO" id="GO:0019265">
    <property type="term" value="P:glycine biosynthetic process, by transamination of glyoxylate"/>
    <property type="evidence" value="ECO:0007669"/>
    <property type="project" value="TreeGrafter"/>
</dbReference>
<comment type="caution">
    <text evidence="8">The sequence shown here is derived from an EMBL/GenBank/DDBJ whole genome shotgun (WGS) entry which is preliminary data.</text>
</comment>
<dbReference type="GO" id="GO:0008453">
    <property type="term" value="F:alanine-glyoxylate transaminase activity"/>
    <property type="evidence" value="ECO:0007669"/>
    <property type="project" value="UniProtKB-EC"/>
</dbReference>
<dbReference type="InterPro" id="IPR000192">
    <property type="entry name" value="Aminotrans_V_dom"/>
</dbReference>
<dbReference type="InterPro" id="IPR015422">
    <property type="entry name" value="PyrdxlP-dep_Trfase_small"/>
</dbReference>
<evidence type="ECO:0000256" key="3">
    <source>
        <dbReference type="ARBA" id="ARBA00022898"/>
    </source>
</evidence>
<dbReference type="AlphaFoldDB" id="A0AAN7PTI6"/>
<evidence type="ECO:0000256" key="1">
    <source>
        <dbReference type="ARBA" id="ARBA00001933"/>
    </source>
</evidence>
<organism evidence="8 9">
    <name type="scientific">Aquatica leii</name>
    <dbReference type="NCBI Taxonomy" id="1421715"/>
    <lineage>
        <taxon>Eukaryota</taxon>
        <taxon>Metazoa</taxon>
        <taxon>Ecdysozoa</taxon>
        <taxon>Arthropoda</taxon>
        <taxon>Hexapoda</taxon>
        <taxon>Insecta</taxon>
        <taxon>Pterygota</taxon>
        <taxon>Neoptera</taxon>
        <taxon>Endopterygota</taxon>
        <taxon>Coleoptera</taxon>
        <taxon>Polyphaga</taxon>
        <taxon>Elateriformia</taxon>
        <taxon>Elateroidea</taxon>
        <taxon>Lampyridae</taxon>
        <taxon>Luciolinae</taxon>
        <taxon>Aquatica</taxon>
    </lineage>
</organism>
<proteinExistence type="inferred from homology"/>
<feature type="domain" description="Aminotransferase class V" evidence="7">
    <location>
        <begin position="42"/>
        <end position="362"/>
    </location>
</feature>
<comment type="similarity">
    <text evidence="2 4">Belongs to the class-V pyridoxal-phosphate-dependent aminotransferase family.</text>
</comment>
<evidence type="ECO:0000313" key="8">
    <source>
        <dbReference type="EMBL" id="KAK4875452.1"/>
    </source>
</evidence>
<evidence type="ECO:0000256" key="2">
    <source>
        <dbReference type="ARBA" id="ARBA00009236"/>
    </source>
</evidence>
<dbReference type="SUPFAM" id="SSF53383">
    <property type="entry name" value="PLP-dependent transferases"/>
    <property type="match status" value="1"/>
</dbReference>
<protein>
    <recommendedName>
        <fullName evidence="4">Alanine--glyoxylate aminotransferase</fullName>
        <ecNumber evidence="4">2.6.1.44</ecNumber>
    </recommendedName>
</protein>
<dbReference type="GO" id="GO:0005777">
    <property type="term" value="C:peroxisome"/>
    <property type="evidence" value="ECO:0007669"/>
    <property type="project" value="TreeGrafter"/>
</dbReference>
<dbReference type="Gene3D" id="3.90.1150.10">
    <property type="entry name" value="Aspartate Aminotransferase, domain 1"/>
    <property type="match status" value="1"/>
</dbReference>
<dbReference type="PANTHER" id="PTHR21152:SF40">
    <property type="entry name" value="ALANINE--GLYOXYLATE AMINOTRANSFERASE"/>
    <property type="match status" value="1"/>
</dbReference>
<evidence type="ECO:0000259" key="7">
    <source>
        <dbReference type="Pfam" id="PF00266"/>
    </source>
</evidence>
<dbReference type="EC" id="2.6.1.44" evidence="4"/>
<name>A0AAN7PTI6_9COLE</name>
<evidence type="ECO:0000256" key="5">
    <source>
        <dbReference type="PIRSR" id="PIRSR000524-1"/>
    </source>
</evidence>
<dbReference type="InterPro" id="IPR015421">
    <property type="entry name" value="PyrdxlP-dep_Trfase_major"/>
</dbReference>
<dbReference type="InterPro" id="IPR024169">
    <property type="entry name" value="SP_NH2Trfase/AEP_transaminase"/>
</dbReference>
<dbReference type="EMBL" id="JARPUR010000005">
    <property type="protein sequence ID" value="KAK4875452.1"/>
    <property type="molecule type" value="Genomic_DNA"/>
</dbReference>
<feature type="modified residue" description="N6-(pyridoxal phosphate)lysine" evidence="6">
    <location>
        <position position="200"/>
    </location>
</feature>
<reference evidence="9" key="1">
    <citation type="submission" date="2023-01" db="EMBL/GenBank/DDBJ databases">
        <title>Key to firefly adult light organ development and bioluminescence: homeobox transcription factors regulate luciferase expression and transportation to peroxisome.</title>
        <authorList>
            <person name="Fu X."/>
        </authorList>
    </citation>
    <scope>NUCLEOTIDE SEQUENCE [LARGE SCALE GENOMIC DNA]</scope>
</reference>
<evidence type="ECO:0000313" key="9">
    <source>
        <dbReference type="Proteomes" id="UP001353858"/>
    </source>
</evidence>
<dbReference type="PIRSF" id="PIRSF000524">
    <property type="entry name" value="SPT"/>
    <property type="match status" value="1"/>
</dbReference>
<dbReference type="Pfam" id="PF00266">
    <property type="entry name" value="Aminotran_5"/>
    <property type="match status" value="1"/>
</dbReference>
<dbReference type="Proteomes" id="UP001353858">
    <property type="component" value="Unassembled WGS sequence"/>
</dbReference>
<evidence type="ECO:0000256" key="6">
    <source>
        <dbReference type="PIRSR" id="PIRSR000524-50"/>
    </source>
</evidence>
<keyword evidence="3 4" id="KW-0663">Pyridoxal phosphate</keyword>
<feature type="binding site" evidence="5">
    <location>
        <position position="350"/>
    </location>
    <ligand>
        <name>substrate</name>
    </ligand>
</feature>
<comment type="catalytic activity">
    <reaction evidence="4">
        <text>glyoxylate + L-alanine = glycine + pyruvate</text>
        <dbReference type="Rhea" id="RHEA:24248"/>
        <dbReference type="ChEBI" id="CHEBI:15361"/>
        <dbReference type="ChEBI" id="CHEBI:36655"/>
        <dbReference type="ChEBI" id="CHEBI:57305"/>
        <dbReference type="ChEBI" id="CHEBI:57972"/>
        <dbReference type="EC" id="2.6.1.44"/>
    </reaction>
</comment>
<keyword evidence="9" id="KW-1185">Reference proteome</keyword>
<dbReference type="InterPro" id="IPR015424">
    <property type="entry name" value="PyrdxlP-dep_Trfase"/>
</dbReference>
<comment type="cofactor">
    <cofactor evidence="1 4 6">
        <name>pyridoxal 5'-phosphate</name>
        <dbReference type="ChEBI" id="CHEBI:597326"/>
    </cofactor>
</comment>
<dbReference type="GO" id="GO:0004760">
    <property type="term" value="F:L-serine-pyruvate transaminase activity"/>
    <property type="evidence" value="ECO:0007669"/>
    <property type="project" value="TreeGrafter"/>
</dbReference>
<dbReference type="PANTHER" id="PTHR21152">
    <property type="entry name" value="AMINOTRANSFERASE CLASS V"/>
    <property type="match status" value="1"/>
</dbReference>
<dbReference type="Gene3D" id="3.40.640.10">
    <property type="entry name" value="Type I PLP-dependent aspartate aminotransferase-like (Major domain)"/>
    <property type="match status" value="1"/>
</dbReference>